<dbReference type="Proteomes" id="UP000237347">
    <property type="component" value="Unassembled WGS sequence"/>
</dbReference>
<dbReference type="SUPFAM" id="SSF52047">
    <property type="entry name" value="RNI-like"/>
    <property type="match status" value="1"/>
</dbReference>
<dbReference type="InterPro" id="IPR001810">
    <property type="entry name" value="F-box_dom"/>
</dbReference>
<dbReference type="InterPro" id="IPR055357">
    <property type="entry name" value="LRR_At1g61320_AtMIF1"/>
</dbReference>
<dbReference type="SUPFAM" id="SSF81383">
    <property type="entry name" value="F-box domain"/>
    <property type="match status" value="1"/>
</dbReference>
<name>A0AAW0JMC1_QUESU</name>
<feature type="domain" description="F-box" evidence="1">
    <location>
        <begin position="33"/>
        <end position="81"/>
    </location>
</feature>
<dbReference type="InterPro" id="IPR036047">
    <property type="entry name" value="F-box-like_dom_sf"/>
</dbReference>
<comment type="caution">
    <text evidence="2">The sequence shown here is derived from an EMBL/GenBank/DDBJ whole genome shotgun (WGS) entry which is preliminary data.</text>
</comment>
<protein>
    <submittedName>
        <fullName evidence="2">F-box/lrr-repeat protein</fullName>
    </submittedName>
</protein>
<sequence>MAGFSSKRRKIRQPDSEFPLLKCHKTQNDLEDWIGIGKLPNEILVSILSLLPMKQAIRTSVLARRWWYLWAYNTHIEFDDLSVNYLLFSRPRSPSPTPFDMCTPLEPTYPPFLVKRRRFVDWVNQVLNLHKGSHVDEFRLEFSMYVKRLHLIFTCTWSSTNRSYTLTPPMIHNYRLDSLVQLRLCYVEVTGEVLECFLSICPLLEFLSVSDSHVMNLKISGPSLKLKQLEITYCTLTSLDIYAVNLMSFKYVGNHECISLKHTPPLLYYQELFPVLKLSVSARDTGVGLMVLGQYKLTCFPKLPKLRNLKQLELGLNRHVFCFLLCTSLLRASPSLNRFKIKVVKLIGFVGCGVDLEIARYILSHTLSLEKIIINSRHPFIVTTEDTDEHLKARNQATQHLEHRLPPGTQLVIVFVPARRWHYLWTFATHLELDDVSIVNLLKAQPPSPTLFDLSQFIPTYHLFLFKGRDLLIGSSGKDFIQVHTPAFCKASCLIYHQESFPASKLYLSARDNCMGHRINGKDFIQVHTPIFCKASCLLYHQESFPASKLYLLARDNCIGHRYQEVNTVPQIVQVKVESTE</sequence>
<organism evidence="2 3">
    <name type="scientific">Quercus suber</name>
    <name type="common">Cork oak</name>
    <dbReference type="NCBI Taxonomy" id="58331"/>
    <lineage>
        <taxon>Eukaryota</taxon>
        <taxon>Viridiplantae</taxon>
        <taxon>Streptophyta</taxon>
        <taxon>Embryophyta</taxon>
        <taxon>Tracheophyta</taxon>
        <taxon>Spermatophyta</taxon>
        <taxon>Magnoliopsida</taxon>
        <taxon>eudicotyledons</taxon>
        <taxon>Gunneridae</taxon>
        <taxon>Pentapetalae</taxon>
        <taxon>rosids</taxon>
        <taxon>fabids</taxon>
        <taxon>Fagales</taxon>
        <taxon>Fagaceae</taxon>
        <taxon>Quercus</taxon>
    </lineage>
</organism>
<reference evidence="2 3" key="1">
    <citation type="journal article" date="2018" name="Sci. Data">
        <title>The draft genome sequence of cork oak.</title>
        <authorList>
            <person name="Ramos A.M."/>
            <person name="Usie A."/>
            <person name="Barbosa P."/>
            <person name="Barros P.M."/>
            <person name="Capote T."/>
            <person name="Chaves I."/>
            <person name="Simoes F."/>
            <person name="Abreu I."/>
            <person name="Carrasquinho I."/>
            <person name="Faro C."/>
            <person name="Guimaraes J.B."/>
            <person name="Mendonca D."/>
            <person name="Nobrega F."/>
            <person name="Rodrigues L."/>
            <person name="Saibo N.J.M."/>
            <person name="Varela M.C."/>
            <person name="Egas C."/>
            <person name="Matos J."/>
            <person name="Miguel C.M."/>
            <person name="Oliveira M.M."/>
            <person name="Ricardo C.P."/>
            <person name="Goncalves S."/>
        </authorList>
    </citation>
    <scope>NUCLEOTIDE SEQUENCE [LARGE SCALE GENOMIC DNA]</scope>
    <source>
        <strain evidence="3">cv. HL8</strain>
    </source>
</reference>
<dbReference type="PROSITE" id="PS50181">
    <property type="entry name" value="FBOX"/>
    <property type="match status" value="1"/>
</dbReference>
<dbReference type="Pfam" id="PF23622">
    <property type="entry name" value="LRR_At1g61320_AtMIF1"/>
    <property type="match status" value="1"/>
</dbReference>
<dbReference type="AlphaFoldDB" id="A0AAW0JMC1"/>
<dbReference type="CDD" id="cd22160">
    <property type="entry name" value="F-box_AtFBL13-like"/>
    <property type="match status" value="1"/>
</dbReference>
<dbReference type="PANTHER" id="PTHR34145">
    <property type="entry name" value="OS02G0105600 PROTEIN"/>
    <property type="match status" value="1"/>
</dbReference>
<dbReference type="PANTHER" id="PTHR34145:SF68">
    <property type="entry name" value="FBD DOMAIN-CONTAINING PROTEIN"/>
    <property type="match status" value="1"/>
</dbReference>
<accession>A0AAW0JMC1</accession>
<proteinExistence type="predicted"/>
<gene>
    <name evidence="2" type="ORF">CFP56_030538</name>
</gene>
<dbReference type="Gene3D" id="1.20.1280.50">
    <property type="match status" value="1"/>
</dbReference>
<dbReference type="InterPro" id="IPR053772">
    <property type="entry name" value="At1g61320/At1g61330-like"/>
</dbReference>
<dbReference type="EMBL" id="PKMF04000510">
    <property type="protein sequence ID" value="KAK7828092.1"/>
    <property type="molecule type" value="Genomic_DNA"/>
</dbReference>
<evidence type="ECO:0000313" key="3">
    <source>
        <dbReference type="Proteomes" id="UP000237347"/>
    </source>
</evidence>
<evidence type="ECO:0000259" key="1">
    <source>
        <dbReference type="PROSITE" id="PS50181"/>
    </source>
</evidence>
<dbReference type="InterPro" id="IPR053781">
    <property type="entry name" value="F-box_AtFBL13-like"/>
</dbReference>
<keyword evidence="3" id="KW-1185">Reference proteome</keyword>
<evidence type="ECO:0000313" key="2">
    <source>
        <dbReference type="EMBL" id="KAK7828092.1"/>
    </source>
</evidence>